<proteinExistence type="predicted"/>
<organism evidence="1 2">
    <name type="scientific">Klebsiella michiganensis</name>
    <dbReference type="NCBI Taxonomy" id="1134687"/>
    <lineage>
        <taxon>Bacteria</taxon>
        <taxon>Pseudomonadati</taxon>
        <taxon>Pseudomonadota</taxon>
        <taxon>Gammaproteobacteria</taxon>
        <taxon>Enterobacterales</taxon>
        <taxon>Enterobacteriaceae</taxon>
        <taxon>Klebsiella/Raoultella group</taxon>
        <taxon>Klebsiella</taxon>
    </lineage>
</organism>
<comment type="caution">
    <text evidence="1">The sequence shown here is derived from an EMBL/GenBank/DDBJ whole genome shotgun (WGS) entry which is preliminary data.</text>
</comment>
<sequence length="62" mass="6837">MNVARKEQRIIQRTLNAWRSLAAMWSASGTWGYPGCKILRAIPGAALDAPYPGYGFPQCVIL</sequence>
<protein>
    <submittedName>
        <fullName evidence="1">Uncharacterized protein</fullName>
    </submittedName>
</protein>
<name>A0A2J4R8Y6_9ENTR</name>
<gene>
    <name evidence="1" type="ORF">CWN50_13260</name>
</gene>
<dbReference type="AlphaFoldDB" id="A0A2J4R8Y6"/>
<reference evidence="1 2" key="1">
    <citation type="submission" date="2017-11" db="EMBL/GenBank/DDBJ databases">
        <authorList>
            <person name="Han C.G."/>
        </authorList>
    </citation>
    <scope>NUCLEOTIDE SEQUENCE [LARGE SCALE GENOMIC DNA]</scope>
    <source>
        <strain evidence="1 2">A11</strain>
    </source>
</reference>
<evidence type="ECO:0000313" key="2">
    <source>
        <dbReference type="Proteomes" id="UP000234505"/>
    </source>
</evidence>
<evidence type="ECO:0000313" key="1">
    <source>
        <dbReference type="EMBL" id="PLL39735.1"/>
    </source>
</evidence>
<reference evidence="1 2" key="2">
    <citation type="submission" date="2018-01" db="EMBL/GenBank/DDBJ databases">
        <title>Genomic study of Klebsiella pneumoniae.</title>
        <authorList>
            <person name="Yang Y."/>
            <person name="Bicalho R."/>
        </authorList>
    </citation>
    <scope>NUCLEOTIDE SEQUENCE [LARGE SCALE GENOMIC DNA]</scope>
    <source>
        <strain evidence="1 2">A11</strain>
    </source>
</reference>
<dbReference type="EMBL" id="PIDS01000393">
    <property type="protein sequence ID" value="PLL39735.1"/>
    <property type="molecule type" value="Genomic_DNA"/>
</dbReference>
<accession>A0A2J4R8Y6</accession>
<dbReference type="Proteomes" id="UP000234505">
    <property type="component" value="Unassembled WGS sequence"/>
</dbReference>